<proteinExistence type="predicted"/>
<reference evidence="1 2" key="1">
    <citation type="journal article" date="2008" name="Science">
        <title>The Physcomitrella genome reveals evolutionary insights into the conquest of land by plants.</title>
        <authorList>
            <person name="Rensing S."/>
            <person name="Lang D."/>
            <person name="Zimmer A."/>
            <person name="Terry A."/>
            <person name="Salamov A."/>
            <person name="Shapiro H."/>
            <person name="Nishiyama T."/>
            <person name="Perroud P.-F."/>
            <person name="Lindquist E."/>
            <person name="Kamisugi Y."/>
            <person name="Tanahashi T."/>
            <person name="Sakakibara K."/>
            <person name="Fujita T."/>
            <person name="Oishi K."/>
            <person name="Shin-I T."/>
            <person name="Kuroki Y."/>
            <person name="Toyoda A."/>
            <person name="Suzuki Y."/>
            <person name="Hashimoto A."/>
            <person name="Yamaguchi K."/>
            <person name="Sugano A."/>
            <person name="Kohara Y."/>
            <person name="Fujiyama A."/>
            <person name="Anterola A."/>
            <person name="Aoki S."/>
            <person name="Ashton N."/>
            <person name="Barbazuk W.B."/>
            <person name="Barker E."/>
            <person name="Bennetzen J."/>
            <person name="Bezanilla M."/>
            <person name="Blankenship R."/>
            <person name="Cho S.H."/>
            <person name="Dutcher S."/>
            <person name="Estelle M."/>
            <person name="Fawcett J.A."/>
            <person name="Gundlach H."/>
            <person name="Hanada K."/>
            <person name="Heyl A."/>
            <person name="Hicks K.A."/>
            <person name="Hugh J."/>
            <person name="Lohr M."/>
            <person name="Mayer K."/>
            <person name="Melkozernov A."/>
            <person name="Murata T."/>
            <person name="Nelson D."/>
            <person name="Pils B."/>
            <person name="Prigge M."/>
            <person name="Reiss B."/>
            <person name="Renner T."/>
            <person name="Rombauts S."/>
            <person name="Rushton P."/>
            <person name="Sanderfoot A."/>
            <person name="Schween G."/>
            <person name="Shiu S.-H."/>
            <person name="Stueber K."/>
            <person name="Theodoulou F.L."/>
            <person name="Tu H."/>
            <person name="Van de Peer Y."/>
            <person name="Verrier P.J."/>
            <person name="Waters E."/>
            <person name="Wood A."/>
            <person name="Yang L."/>
            <person name="Cove D."/>
            <person name="Cuming A."/>
            <person name="Hasebe M."/>
            <person name="Lucas S."/>
            <person name="Mishler D.B."/>
            <person name="Reski R."/>
            <person name="Grigoriev I."/>
            <person name="Quatrano R.S."/>
            <person name="Boore J.L."/>
        </authorList>
    </citation>
    <scope>NUCLEOTIDE SEQUENCE [LARGE SCALE GENOMIC DNA]</scope>
    <source>
        <strain evidence="1 2">cv. Gransden 2004</strain>
    </source>
</reference>
<evidence type="ECO:0000313" key="2">
    <source>
        <dbReference type="Proteomes" id="UP000006727"/>
    </source>
</evidence>
<dbReference type="AlphaFoldDB" id="A0A7I4D1M6"/>
<accession>A0A7I4D1M6</accession>
<dbReference type="InParanoid" id="A0A7I4D1M6"/>
<organism evidence="1 2">
    <name type="scientific">Physcomitrium patens</name>
    <name type="common">Spreading-leaved earth moss</name>
    <name type="synonym">Physcomitrella patens</name>
    <dbReference type="NCBI Taxonomy" id="3218"/>
    <lineage>
        <taxon>Eukaryota</taxon>
        <taxon>Viridiplantae</taxon>
        <taxon>Streptophyta</taxon>
        <taxon>Embryophyta</taxon>
        <taxon>Bryophyta</taxon>
        <taxon>Bryophytina</taxon>
        <taxon>Bryopsida</taxon>
        <taxon>Funariidae</taxon>
        <taxon>Funariales</taxon>
        <taxon>Funariaceae</taxon>
        <taxon>Physcomitrium</taxon>
    </lineage>
</organism>
<dbReference type="EnsemblPlants" id="Pp3c2_15670V3.2">
    <property type="protein sequence ID" value="Pp3c2_15670V3.2"/>
    <property type="gene ID" value="Pp3c2_15670"/>
</dbReference>
<dbReference type="Gramene" id="Pp3c2_15670V3.2">
    <property type="protein sequence ID" value="Pp3c2_15670V3.2"/>
    <property type="gene ID" value="Pp3c2_15670"/>
</dbReference>
<protein>
    <submittedName>
        <fullName evidence="1">Uncharacterized protein</fullName>
    </submittedName>
</protein>
<keyword evidence="2" id="KW-1185">Reference proteome</keyword>
<dbReference type="Proteomes" id="UP000006727">
    <property type="component" value="Chromosome 2"/>
</dbReference>
<name>A0A7I4D1M6_PHYPA</name>
<sequence>MELSRYTVHSPTDGIAAALVAIYKPSRTSKMHEHESQRYRNTVPNRANSRRRSIGELEINTVVPGELQIRHLRDTSFSALDKSAPIVYIGLLTAVLIYCACRCDNSEVGVHELQWFNSGNKGTLQVAMRLLQAPPLCTKSVRVFVKMHAL</sequence>
<reference evidence="1 2" key="2">
    <citation type="journal article" date="2018" name="Plant J.">
        <title>The Physcomitrella patens chromosome-scale assembly reveals moss genome structure and evolution.</title>
        <authorList>
            <person name="Lang D."/>
            <person name="Ullrich K.K."/>
            <person name="Murat F."/>
            <person name="Fuchs J."/>
            <person name="Jenkins J."/>
            <person name="Haas F.B."/>
            <person name="Piednoel M."/>
            <person name="Gundlach H."/>
            <person name="Van Bel M."/>
            <person name="Meyberg R."/>
            <person name="Vives C."/>
            <person name="Morata J."/>
            <person name="Symeonidi A."/>
            <person name="Hiss M."/>
            <person name="Muchero W."/>
            <person name="Kamisugi Y."/>
            <person name="Saleh O."/>
            <person name="Blanc G."/>
            <person name="Decker E.L."/>
            <person name="van Gessel N."/>
            <person name="Grimwood J."/>
            <person name="Hayes R.D."/>
            <person name="Graham S.W."/>
            <person name="Gunter L.E."/>
            <person name="McDaniel S.F."/>
            <person name="Hoernstein S.N.W."/>
            <person name="Larsson A."/>
            <person name="Li F.W."/>
            <person name="Perroud P.F."/>
            <person name="Phillips J."/>
            <person name="Ranjan P."/>
            <person name="Rokshar D.S."/>
            <person name="Rothfels C.J."/>
            <person name="Schneider L."/>
            <person name="Shu S."/>
            <person name="Stevenson D.W."/>
            <person name="Thummler F."/>
            <person name="Tillich M."/>
            <person name="Villarreal Aguilar J.C."/>
            <person name="Widiez T."/>
            <person name="Wong G.K."/>
            <person name="Wymore A."/>
            <person name="Zhang Y."/>
            <person name="Zimmer A.D."/>
            <person name="Quatrano R.S."/>
            <person name="Mayer K.F.X."/>
            <person name="Goodstein D."/>
            <person name="Casacuberta J.M."/>
            <person name="Vandepoele K."/>
            <person name="Reski R."/>
            <person name="Cuming A.C."/>
            <person name="Tuskan G.A."/>
            <person name="Maumus F."/>
            <person name="Salse J."/>
            <person name="Schmutz J."/>
            <person name="Rensing S.A."/>
        </authorList>
    </citation>
    <scope>NUCLEOTIDE SEQUENCE [LARGE SCALE GENOMIC DNA]</scope>
    <source>
        <strain evidence="1 2">cv. Gransden 2004</strain>
    </source>
</reference>
<dbReference type="EMBL" id="ABEU02000002">
    <property type="status" value="NOT_ANNOTATED_CDS"/>
    <property type="molecule type" value="Genomic_DNA"/>
</dbReference>
<reference evidence="1" key="3">
    <citation type="submission" date="2020-12" db="UniProtKB">
        <authorList>
            <consortium name="EnsemblPlants"/>
        </authorList>
    </citation>
    <scope>IDENTIFICATION</scope>
</reference>
<evidence type="ECO:0000313" key="1">
    <source>
        <dbReference type="EnsemblPlants" id="Pp3c2_15670V3.2"/>
    </source>
</evidence>